<feature type="transmembrane region" description="Helical" evidence="1">
    <location>
        <begin position="195"/>
        <end position="220"/>
    </location>
</feature>
<feature type="transmembrane region" description="Helical" evidence="1">
    <location>
        <begin position="31"/>
        <end position="51"/>
    </location>
</feature>
<keyword evidence="2" id="KW-0067">ATP-binding</keyword>
<dbReference type="RefSeq" id="WP_104208085.1">
    <property type="nucleotide sequence ID" value="NZ_PHNF01000002.1"/>
</dbReference>
<comment type="caution">
    <text evidence="2">The sequence shown here is derived from an EMBL/GenBank/DDBJ whole genome shotgun (WGS) entry which is preliminary data.</text>
</comment>
<name>A0A2S5RFY8_9MOLU</name>
<reference evidence="2 3" key="1">
    <citation type="submission" date="2017-11" db="EMBL/GenBank/DDBJ databases">
        <title>Genome sequence of Mesoplasma corruscae ELCA-2 (ATCC 49579).</title>
        <authorList>
            <person name="Lo W.-S."/>
            <person name="Kuo C.-H."/>
        </authorList>
    </citation>
    <scope>NUCLEOTIDE SEQUENCE [LARGE SCALE GENOMIC DNA]</scope>
    <source>
        <strain evidence="2 3">ELCA-2</strain>
    </source>
</reference>
<dbReference type="EMBL" id="PHNF01000002">
    <property type="protein sequence ID" value="PPE06244.1"/>
    <property type="molecule type" value="Genomic_DNA"/>
</dbReference>
<evidence type="ECO:0000256" key="1">
    <source>
        <dbReference type="SAM" id="Phobius"/>
    </source>
</evidence>
<evidence type="ECO:0000313" key="3">
    <source>
        <dbReference type="Proteomes" id="UP000239785"/>
    </source>
</evidence>
<protein>
    <submittedName>
        <fullName evidence="2">ABC transporter ATP-binding protein</fullName>
    </submittedName>
</protein>
<gene>
    <name evidence="2" type="ORF">MCORR_v1c05480</name>
</gene>
<feature type="transmembrane region" description="Helical" evidence="1">
    <location>
        <begin position="266"/>
        <end position="287"/>
    </location>
</feature>
<keyword evidence="1" id="KW-0472">Membrane</keyword>
<dbReference type="GO" id="GO:0005524">
    <property type="term" value="F:ATP binding"/>
    <property type="evidence" value="ECO:0007669"/>
    <property type="project" value="UniProtKB-KW"/>
</dbReference>
<feature type="transmembrane region" description="Helical" evidence="1">
    <location>
        <begin position="158"/>
        <end position="183"/>
    </location>
</feature>
<dbReference type="Proteomes" id="UP000239785">
    <property type="component" value="Unassembled WGS sequence"/>
</dbReference>
<keyword evidence="3" id="KW-1185">Reference proteome</keyword>
<sequence length="292" mass="33072">MQSSFKKNQFLNMWNNIKLLSTSVLKNLRTYLYLIIFPICIVTLVIAYKVVKTENAIYINDICSILILPSFMVIFLVNITISEWKNSVFLKRIHSAGISRNSFLFSMFIFNFMLGIVSFIFTSLYSFWLTSSFFPINQGGKQMGFAEMLFMMMTFKTAMGLIMGVSFCIVISICIGTIVSGVFKSVALSQSIASILMIFAVISSDVFISPEIIAVSRFLVNLCYISPYKHSVWISILLSSDANFKWIYHGAAEGRVLGVSFGLKEWLPVFSSAIYLTLLTFLSIFSFKWNGK</sequence>
<feature type="transmembrane region" description="Helical" evidence="1">
    <location>
        <begin position="57"/>
        <end position="81"/>
    </location>
</feature>
<dbReference type="AlphaFoldDB" id="A0A2S5RFY8"/>
<proteinExistence type="predicted"/>
<feature type="transmembrane region" description="Helical" evidence="1">
    <location>
        <begin position="102"/>
        <end position="128"/>
    </location>
</feature>
<organism evidence="2 3">
    <name type="scientific">Mesoplasma corruscae</name>
    <dbReference type="NCBI Taxonomy" id="216874"/>
    <lineage>
        <taxon>Bacteria</taxon>
        <taxon>Bacillati</taxon>
        <taxon>Mycoplasmatota</taxon>
        <taxon>Mollicutes</taxon>
        <taxon>Entomoplasmatales</taxon>
        <taxon>Entomoplasmataceae</taxon>
        <taxon>Mesoplasma</taxon>
    </lineage>
</organism>
<evidence type="ECO:0000313" key="2">
    <source>
        <dbReference type="EMBL" id="PPE06244.1"/>
    </source>
</evidence>
<dbReference type="OrthoDB" id="388470at2"/>
<keyword evidence="2" id="KW-0547">Nucleotide-binding</keyword>
<accession>A0A2S5RFY8</accession>
<keyword evidence="1" id="KW-0812">Transmembrane</keyword>
<keyword evidence="1" id="KW-1133">Transmembrane helix</keyword>